<dbReference type="Pfam" id="PF00646">
    <property type="entry name" value="F-box"/>
    <property type="match status" value="1"/>
</dbReference>
<keyword evidence="3" id="KW-1185">Reference proteome</keyword>
<organism evidence="2 3">
    <name type="scientific">Rhizopus oryzae</name>
    <name type="common">Mucormycosis agent</name>
    <name type="synonym">Rhizopus arrhizus var. delemar</name>
    <dbReference type="NCBI Taxonomy" id="64495"/>
    <lineage>
        <taxon>Eukaryota</taxon>
        <taxon>Fungi</taxon>
        <taxon>Fungi incertae sedis</taxon>
        <taxon>Mucoromycota</taxon>
        <taxon>Mucoromycotina</taxon>
        <taxon>Mucoromycetes</taxon>
        <taxon>Mucorales</taxon>
        <taxon>Mucorineae</taxon>
        <taxon>Rhizopodaceae</taxon>
        <taxon>Rhizopus</taxon>
    </lineage>
</organism>
<dbReference type="Proteomes" id="UP000716291">
    <property type="component" value="Unassembled WGS sequence"/>
</dbReference>
<gene>
    <name evidence="2" type="ORF">G6F64_008536</name>
</gene>
<dbReference type="EMBL" id="JAANQT010001415">
    <property type="protein sequence ID" value="KAG1305241.1"/>
    <property type="molecule type" value="Genomic_DNA"/>
</dbReference>
<evidence type="ECO:0000259" key="1">
    <source>
        <dbReference type="PROSITE" id="PS50181"/>
    </source>
</evidence>
<name>A0A9P7BQ68_RHIOR</name>
<evidence type="ECO:0000313" key="2">
    <source>
        <dbReference type="EMBL" id="KAG1305241.1"/>
    </source>
</evidence>
<dbReference type="InterPro" id="IPR001810">
    <property type="entry name" value="F-box_dom"/>
</dbReference>
<feature type="domain" description="F-box" evidence="1">
    <location>
        <begin position="1"/>
        <end position="48"/>
    </location>
</feature>
<sequence length="563" mass="65652">MDQLPYEVIKQISLFLNKSDRVKCLTICKAWYKTLLDLIYADVKFIKLASFRQFLYYITHHSSKLKLGVKVRTVKFKIDFNTEYNQKQKKLVFTEFELLARHCPNVTELKFDSIIFWQFLVLLNFDFYWNNLKKLPDFNGGLISRKVLDRLSDRLTTYGINTPLVLESVEKDEIIEDLSKQKKLQSIKIIHLATSFTIKDVSRIIREHKELESLLLWIRVKKEARQEDDVNEGLEEDTDINKEQHHLKILGCIIDCRNHPWITYIRNNFTALDTLSFKVNLPAIRHDGTGSAIARQITRAVILDDILDLFYSPNRLGSNSGNGDKSNRTLCPYKLNLKKLMIDFDAAGLAFLDNYLTSLVCMTAHLYEIRTTTASICVDFVEEGQYSDVAMSSITEFLPMQRIHHAFSIYFPCDISASITQKMFRLKHTTEPIVSFITELTIRDTRKDANSDLVRYHYIDIILDHFTRLDTLEYVLTEPFKNYKAETYRNEIDYKEANVNTKHYALKHLIIKGGMMAIRAFPYILNKCPNLSTVSINMHKYDEESALIFSYLCLERGIIVKEV</sequence>
<dbReference type="OrthoDB" id="2241374at2759"/>
<dbReference type="PROSITE" id="PS50181">
    <property type="entry name" value="FBOX"/>
    <property type="match status" value="1"/>
</dbReference>
<evidence type="ECO:0000313" key="3">
    <source>
        <dbReference type="Proteomes" id="UP000716291"/>
    </source>
</evidence>
<reference evidence="2" key="1">
    <citation type="journal article" date="2020" name="Microb. Genom.">
        <title>Genetic diversity of clinical and environmental Mucorales isolates obtained from an investigation of mucormycosis cases among solid organ transplant recipients.</title>
        <authorList>
            <person name="Nguyen M.H."/>
            <person name="Kaul D."/>
            <person name="Muto C."/>
            <person name="Cheng S.J."/>
            <person name="Richter R.A."/>
            <person name="Bruno V.M."/>
            <person name="Liu G."/>
            <person name="Beyhan S."/>
            <person name="Sundermann A.J."/>
            <person name="Mounaud S."/>
            <person name="Pasculle A.W."/>
            <person name="Nierman W.C."/>
            <person name="Driscoll E."/>
            <person name="Cumbie R."/>
            <person name="Clancy C.J."/>
            <person name="Dupont C.L."/>
        </authorList>
    </citation>
    <scope>NUCLEOTIDE SEQUENCE</scope>
    <source>
        <strain evidence="2">GL11</strain>
    </source>
</reference>
<accession>A0A9P7BQ68</accession>
<protein>
    <recommendedName>
        <fullName evidence="1">F-box domain-containing protein</fullName>
    </recommendedName>
</protein>
<comment type="caution">
    <text evidence="2">The sequence shown here is derived from an EMBL/GenBank/DDBJ whole genome shotgun (WGS) entry which is preliminary data.</text>
</comment>
<dbReference type="AlphaFoldDB" id="A0A9P7BQ68"/>
<proteinExistence type="predicted"/>